<evidence type="ECO:0000256" key="3">
    <source>
        <dbReference type="ARBA" id="ARBA00023125"/>
    </source>
</evidence>
<evidence type="ECO:0000313" key="6">
    <source>
        <dbReference type="Proteomes" id="UP000199656"/>
    </source>
</evidence>
<dbReference type="AlphaFoldDB" id="A0A1H4GR20"/>
<keyword evidence="6" id="KW-1185">Reference proteome</keyword>
<evidence type="ECO:0000256" key="2">
    <source>
        <dbReference type="ARBA" id="ARBA00023015"/>
    </source>
</evidence>
<protein>
    <submittedName>
        <fullName evidence="5">Predicted transcriptional regulator</fullName>
    </submittedName>
</protein>
<dbReference type="Gene3D" id="1.10.10.10">
    <property type="entry name" value="Winged helix-like DNA-binding domain superfamily/Winged helix DNA-binding domain"/>
    <property type="match status" value="1"/>
</dbReference>
<gene>
    <name evidence="5" type="ORF">SAMN05660909_05549</name>
</gene>
<evidence type="ECO:0000256" key="1">
    <source>
        <dbReference type="ARBA" id="ARBA00011046"/>
    </source>
</evidence>
<dbReference type="PIRSF" id="PIRSF019455">
    <property type="entry name" value="CopR_AtkY"/>
    <property type="match status" value="1"/>
</dbReference>
<dbReference type="STRING" id="408074.SAMN05660909_05549"/>
<keyword evidence="3" id="KW-0238">DNA-binding</keyword>
<sequence>MKQQENTNQPIKPTNAELEILQVLWQHGPSTVRLVNDKLNEQKRAVNYTSTLKLMQIMVEKGMLDRDESNMKHVYMAKLDEKETKSFLLDRFVETMYKGSASSLMMQLLENKKASREELEKIKELLNKL</sequence>
<comment type="similarity">
    <text evidence="1">Belongs to the BlaI transcriptional regulatory family.</text>
</comment>
<reference evidence="6" key="1">
    <citation type="submission" date="2016-10" db="EMBL/GenBank/DDBJ databases">
        <authorList>
            <person name="Varghese N."/>
            <person name="Submissions S."/>
        </authorList>
    </citation>
    <scope>NUCLEOTIDE SEQUENCE [LARGE SCALE GENOMIC DNA]</scope>
    <source>
        <strain evidence="6">DSM 23920</strain>
    </source>
</reference>
<dbReference type="Pfam" id="PF03965">
    <property type="entry name" value="Penicillinase_R"/>
    <property type="match status" value="1"/>
</dbReference>
<evidence type="ECO:0000256" key="4">
    <source>
        <dbReference type="ARBA" id="ARBA00023163"/>
    </source>
</evidence>
<organism evidence="5 6">
    <name type="scientific">Chitinophaga terrae</name>
    <name type="common">ex Kim and Jung 2007</name>
    <dbReference type="NCBI Taxonomy" id="408074"/>
    <lineage>
        <taxon>Bacteria</taxon>
        <taxon>Pseudomonadati</taxon>
        <taxon>Bacteroidota</taxon>
        <taxon>Chitinophagia</taxon>
        <taxon>Chitinophagales</taxon>
        <taxon>Chitinophagaceae</taxon>
        <taxon>Chitinophaga</taxon>
    </lineage>
</organism>
<name>A0A1H4GR20_9BACT</name>
<dbReference type="OrthoDB" id="279010at2"/>
<proteinExistence type="inferred from homology"/>
<dbReference type="RefSeq" id="WP_089766183.1">
    <property type="nucleotide sequence ID" value="NZ_BKAT01000070.1"/>
</dbReference>
<dbReference type="InterPro" id="IPR036390">
    <property type="entry name" value="WH_DNA-bd_sf"/>
</dbReference>
<evidence type="ECO:0000313" key="5">
    <source>
        <dbReference type="EMBL" id="SEB11082.1"/>
    </source>
</evidence>
<dbReference type="GO" id="GO:0045892">
    <property type="term" value="P:negative regulation of DNA-templated transcription"/>
    <property type="evidence" value="ECO:0007669"/>
    <property type="project" value="InterPro"/>
</dbReference>
<dbReference type="SUPFAM" id="SSF46785">
    <property type="entry name" value="Winged helix' DNA-binding domain"/>
    <property type="match status" value="1"/>
</dbReference>
<keyword evidence="4" id="KW-0804">Transcription</keyword>
<dbReference type="InterPro" id="IPR005650">
    <property type="entry name" value="BlaI_family"/>
</dbReference>
<dbReference type="GO" id="GO:0003677">
    <property type="term" value="F:DNA binding"/>
    <property type="evidence" value="ECO:0007669"/>
    <property type="project" value="UniProtKB-KW"/>
</dbReference>
<accession>A0A1H4GR20</accession>
<dbReference type="Gene3D" id="1.10.4040.10">
    <property type="entry name" value="Penicillinase repressor domain"/>
    <property type="match status" value="1"/>
</dbReference>
<dbReference type="InterPro" id="IPR036388">
    <property type="entry name" value="WH-like_DNA-bd_sf"/>
</dbReference>
<dbReference type="EMBL" id="FNRL01000048">
    <property type="protein sequence ID" value="SEB11082.1"/>
    <property type="molecule type" value="Genomic_DNA"/>
</dbReference>
<keyword evidence="2" id="KW-0805">Transcription regulation</keyword>
<dbReference type="Proteomes" id="UP000199656">
    <property type="component" value="Unassembled WGS sequence"/>
</dbReference>